<dbReference type="Proteomes" id="UP000299084">
    <property type="component" value="Unassembled WGS sequence"/>
</dbReference>
<feature type="compositionally biased region" description="Polar residues" evidence="1">
    <location>
        <begin position="200"/>
        <end position="209"/>
    </location>
</feature>
<feature type="region of interest" description="Disordered" evidence="1">
    <location>
        <begin position="1"/>
        <end position="32"/>
    </location>
</feature>
<gene>
    <name evidence="2" type="ORF">Cadr_000012229</name>
</gene>
<evidence type="ECO:0000313" key="3">
    <source>
        <dbReference type="Proteomes" id="UP000299084"/>
    </source>
</evidence>
<comment type="caution">
    <text evidence="2">The sequence shown here is derived from an EMBL/GenBank/DDBJ whole genome shotgun (WGS) entry which is preliminary data.</text>
</comment>
<protein>
    <submittedName>
        <fullName evidence="2">Uncharacterized protein</fullName>
    </submittedName>
</protein>
<dbReference type="AlphaFoldDB" id="A0A5N4DRH0"/>
<keyword evidence="3" id="KW-1185">Reference proteome</keyword>
<evidence type="ECO:0000256" key="1">
    <source>
        <dbReference type="SAM" id="MobiDB-lite"/>
    </source>
</evidence>
<reference evidence="2 3" key="1">
    <citation type="journal article" date="2019" name="Mol. Ecol. Resour.">
        <title>Improving Illumina assemblies with Hi-C and long reads: an example with the North African dromedary.</title>
        <authorList>
            <person name="Elbers J.P."/>
            <person name="Rogers M.F."/>
            <person name="Perelman P.L."/>
            <person name="Proskuryakova A.A."/>
            <person name="Serdyukova N.A."/>
            <person name="Johnson W.E."/>
            <person name="Horin P."/>
            <person name="Corander J."/>
            <person name="Murphy D."/>
            <person name="Burger P.A."/>
        </authorList>
    </citation>
    <scope>NUCLEOTIDE SEQUENCE [LARGE SCALE GENOMIC DNA]</scope>
    <source>
        <strain evidence="2">Drom800</strain>
        <tissue evidence="2">Blood</tissue>
    </source>
</reference>
<name>A0A5N4DRH0_CAMDR</name>
<accession>A0A5N4DRH0</accession>
<evidence type="ECO:0000313" key="2">
    <source>
        <dbReference type="EMBL" id="KAB1273660.1"/>
    </source>
</evidence>
<sequence length="264" mass="28195">MQETRETRPPARPPKTERSRPPAPSLLKFRNPAPQGAVGIGGQIMGGFECQAELHHFVVRAMGAMEGSEQGRAGLELDFNKIRMAVVLSGGGECGLYCHTDPGLNSLSGGLQSVHAQAAVNATCGVLMDRGTYPLVALMMLRMGSSHRLEPWEPRKRPMIPGPSPSSLRPGISGPRSSALRLGIRALRPFSLRPGVQAPRPSSFTLSTQPPAPSPSGIRILSSRKTYRYSLSLPLPGITSPSLYLLKGPGVQAQSSLSLRTKGF</sequence>
<proteinExistence type="predicted"/>
<feature type="region of interest" description="Disordered" evidence="1">
    <location>
        <begin position="193"/>
        <end position="219"/>
    </location>
</feature>
<feature type="region of interest" description="Disordered" evidence="1">
    <location>
        <begin position="152"/>
        <end position="176"/>
    </location>
</feature>
<feature type="compositionally biased region" description="Basic and acidic residues" evidence="1">
    <location>
        <begin position="1"/>
        <end position="20"/>
    </location>
</feature>
<organism evidence="2 3">
    <name type="scientific">Camelus dromedarius</name>
    <name type="common">Dromedary</name>
    <name type="synonym">Arabian camel</name>
    <dbReference type="NCBI Taxonomy" id="9838"/>
    <lineage>
        <taxon>Eukaryota</taxon>
        <taxon>Metazoa</taxon>
        <taxon>Chordata</taxon>
        <taxon>Craniata</taxon>
        <taxon>Vertebrata</taxon>
        <taxon>Euteleostomi</taxon>
        <taxon>Mammalia</taxon>
        <taxon>Eutheria</taxon>
        <taxon>Laurasiatheria</taxon>
        <taxon>Artiodactyla</taxon>
        <taxon>Tylopoda</taxon>
        <taxon>Camelidae</taxon>
        <taxon>Camelus</taxon>
    </lineage>
</organism>
<dbReference type="EMBL" id="JWIN03000009">
    <property type="protein sequence ID" value="KAB1273660.1"/>
    <property type="molecule type" value="Genomic_DNA"/>
</dbReference>